<name>A0A7S3JXQ3_9STRA</name>
<accession>A0A7S3JXQ3</accession>
<gene>
    <name evidence="2" type="ORF">ALAG00032_LOCUS9241</name>
</gene>
<dbReference type="EMBL" id="HBIJ01013628">
    <property type="protein sequence ID" value="CAE0368478.1"/>
    <property type="molecule type" value="Transcribed_RNA"/>
</dbReference>
<feature type="compositionally biased region" description="Acidic residues" evidence="1">
    <location>
        <begin position="163"/>
        <end position="172"/>
    </location>
</feature>
<feature type="region of interest" description="Disordered" evidence="1">
    <location>
        <begin position="162"/>
        <end position="185"/>
    </location>
</feature>
<feature type="compositionally biased region" description="Polar residues" evidence="1">
    <location>
        <begin position="173"/>
        <end position="185"/>
    </location>
</feature>
<dbReference type="AlphaFoldDB" id="A0A7S3JXQ3"/>
<dbReference type="Gene3D" id="3.30.565.10">
    <property type="entry name" value="Histidine kinase-like ATPase, C-terminal domain"/>
    <property type="match status" value="1"/>
</dbReference>
<organism evidence="2">
    <name type="scientific">Aureoumbra lagunensis</name>
    <dbReference type="NCBI Taxonomy" id="44058"/>
    <lineage>
        <taxon>Eukaryota</taxon>
        <taxon>Sar</taxon>
        <taxon>Stramenopiles</taxon>
        <taxon>Ochrophyta</taxon>
        <taxon>Pelagophyceae</taxon>
        <taxon>Pelagomonadales</taxon>
        <taxon>Aureoumbra</taxon>
    </lineage>
</organism>
<dbReference type="InterPro" id="IPR036890">
    <property type="entry name" value="HATPase_C_sf"/>
</dbReference>
<dbReference type="SUPFAM" id="SSF55874">
    <property type="entry name" value="ATPase domain of HSP90 chaperone/DNA topoisomerase II/histidine kinase"/>
    <property type="match status" value="1"/>
</dbReference>
<evidence type="ECO:0000256" key="1">
    <source>
        <dbReference type="SAM" id="MobiDB-lite"/>
    </source>
</evidence>
<proteinExistence type="predicted"/>
<protein>
    <recommendedName>
        <fullName evidence="3">Histidine kinase domain-containing protein</fullName>
    </recommendedName>
</protein>
<reference evidence="2" key="1">
    <citation type="submission" date="2021-01" db="EMBL/GenBank/DDBJ databases">
        <authorList>
            <person name="Corre E."/>
            <person name="Pelletier E."/>
            <person name="Niang G."/>
            <person name="Scheremetjew M."/>
            <person name="Finn R."/>
            <person name="Kale V."/>
            <person name="Holt S."/>
            <person name="Cochrane G."/>
            <person name="Meng A."/>
            <person name="Brown T."/>
            <person name="Cohen L."/>
        </authorList>
    </citation>
    <scope>NUCLEOTIDE SEQUENCE</scope>
    <source>
        <strain evidence="2">CCMP1510</strain>
    </source>
</reference>
<feature type="compositionally biased region" description="Basic and acidic residues" evidence="1">
    <location>
        <begin position="124"/>
        <end position="135"/>
    </location>
</feature>
<feature type="region of interest" description="Disordered" evidence="1">
    <location>
        <begin position="113"/>
        <end position="135"/>
    </location>
</feature>
<sequence length="612" mass="67824">MVEETLQLVAKVVFKSEEDKCIFLALSHNRTKPIISCGNEKLLNQAIELLAKTQKIDEIYICANASPSFIVIIDDELMLGIGTKNAKSETSLKAIKNELYGFLKLIRTIQKKDGTSPESPVAKRQHEEEMKSIDKQTSRFVRHEIKNHILSCLSECDKAREALEEDDKEEDGTSSLGSTPQFQQNNDISAGITQNFDDQTLSKMAPKMALTAIDTITEELSHTLDVLVNASRITSILSGNYTPEITLVDLSSICAACGQNTEILVNPQHCLVETDPALIRFIFMNAISNAAKYGAKHQPILIDFSIEESLNRVSHDTFPTSDTASSQNSQAIQVGVTVVNQPGPHHDRLLTLKNPSSIFEPGTRCHDTYNTDQHIGRRVSSGDGAWIMKKCLESLRGTCSIHFSPKRTSLIITFSASRPRLAILPPPNSRRISYDTFSPSIVKDFSAASKFAIPSGTIFCGLDDSAAQRHCLAQIFKKMGGKGNIATKIWGEDAASLRRFLPEALDLIAKSTPDTRIVFFLDKNLHYAAHGNNDELFICGIQLGNELIHELNRQNLRKRAIVLLRSAEEHDDDENSDSLDGSIPKTIMSSERCLQALEPIWNKHFGITPSSY</sequence>
<evidence type="ECO:0008006" key="3">
    <source>
        <dbReference type="Google" id="ProtNLM"/>
    </source>
</evidence>
<evidence type="ECO:0000313" key="2">
    <source>
        <dbReference type="EMBL" id="CAE0368478.1"/>
    </source>
</evidence>